<sequence length="174" mass="20303">MTFKNWQFPRSYLSDHDVQIHYRLYTLPILLQKRLLKHTDANTMPKHKKKGVQQFTSPMNILQPTQNTIPLPFVRTDLPSEWRLAFREYILKILQLINQNGSYGVISCTTNHALIVLFGFPDLKDIILFEPAPYNIPILLRCKRSKGEPTSHPQPQCSPVDGSPVRWFQWKSFA</sequence>
<dbReference type="Proteomes" id="UP000267821">
    <property type="component" value="Unassembled WGS sequence"/>
</dbReference>
<accession>A0A3N4LYM1</accession>
<evidence type="ECO:0000313" key="1">
    <source>
        <dbReference type="EMBL" id="RPB26232.1"/>
    </source>
</evidence>
<gene>
    <name evidence="1" type="ORF">L211DRAFT_702562</name>
</gene>
<dbReference type="InParanoid" id="A0A3N4LYM1"/>
<reference evidence="1 2" key="1">
    <citation type="journal article" date="2018" name="Nat. Ecol. Evol.">
        <title>Pezizomycetes genomes reveal the molecular basis of ectomycorrhizal truffle lifestyle.</title>
        <authorList>
            <person name="Murat C."/>
            <person name="Payen T."/>
            <person name="Noel B."/>
            <person name="Kuo A."/>
            <person name="Morin E."/>
            <person name="Chen J."/>
            <person name="Kohler A."/>
            <person name="Krizsan K."/>
            <person name="Balestrini R."/>
            <person name="Da Silva C."/>
            <person name="Montanini B."/>
            <person name="Hainaut M."/>
            <person name="Levati E."/>
            <person name="Barry K.W."/>
            <person name="Belfiori B."/>
            <person name="Cichocki N."/>
            <person name="Clum A."/>
            <person name="Dockter R.B."/>
            <person name="Fauchery L."/>
            <person name="Guy J."/>
            <person name="Iotti M."/>
            <person name="Le Tacon F."/>
            <person name="Lindquist E.A."/>
            <person name="Lipzen A."/>
            <person name="Malagnac F."/>
            <person name="Mello A."/>
            <person name="Molinier V."/>
            <person name="Miyauchi S."/>
            <person name="Poulain J."/>
            <person name="Riccioni C."/>
            <person name="Rubini A."/>
            <person name="Sitrit Y."/>
            <person name="Splivallo R."/>
            <person name="Traeger S."/>
            <person name="Wang M."/>
            <person name="Zifcakova L."/>
            <person name="Wipf D."/>
            <person name="Zambonelli A."/>
            <person name="Paolocci F."/>
            <person name="Nowrousian M."/>
            <person name="Ottonello S."/>
            <person name="Baldrian P."/>
            <person name="Spatafora J.W."/>
            <person name="Henrissat B."/>
            <person name="Nagy L.G."/>
            <person name="Aury J.M."/>
            <person name="Wincker P."/>
            <person name="Grigoriev I.V."/>
            <person name="Bonfante P."/>
            <person name="Martin F.M."/>
        </authorList>
    </citation>
    <scope>NUCLEOTIDE SEQUENCE [LARGE SCALE GENOMIC DNA]</scope>
    <source>
        <strain evidence="1 2">ATCC MYA-4762</strain>
    </source>
</reference>
<evidence type="ECO:0000313" key="2">
    <source>
        <dbReference type="Proteomes" id="UP000267821"/>
    </source>
</evidence>
<dbReference type="EMBL" id="ML121535">
    <property type="protein sequence ID" value="RPB26232.1"/>
    <property type="molecule type" value="Genomic_DNA"/>
</dbReference>
<proteinExistence type="predicted"/>
<dbReference type="AlphaFoldDB" id="A0A3N4LYM1"/>
<organism evidence="1 2">
    <name type="scientific">Terfezia boudieri ATCC MYA-4762</name>
    <dbReference type="NCBI Taxonomy" id="1051890"/>
    <lineage>
        <taxon>Eukaryota</taxon>
        <taxon>Fungi</taxon>
        <taxon>Dikarya</taxon>
        <taxon>Ascomycota</taxon>
        <taxon>Pezizomycotina</taxon>
        <taxon>Pezizomycetes</taxon>
        <taxon>Pezizales</taxon>
        <taxon>Pezizaceae</taxon>
        <taxon>Terfezia</taxon>
    </lineage>
</organism>
<protein>
    <submittedName>
        <fullName evidence="1">Uncharacterized protein</fullName>
    </submittedName>
</protein>
<keyword evidence="2" id="KW-1185">Reference proteome</keyword>
<name>A0A3N4LYM1_9PEZI</name>